<dbReference type="PANTHER" id="PTHR31973">
    <property type="entry name" value="POLYPROTEIN, PUTATIVE-RELATED"/>
    <property type="match status" value="1"/>
</dbReference>
<evidence type="ECO:0000256" key="1">
    <source>
        <dbReference type="SAM" id="SignalP"/>
    </source>
</evidence>
<feature type="chain" id="PRO_5007176268" evidence="1">
    <location>
        <begin position="22"/>
        <end position="250"/>
    </location>
</feature>
<dbReference type="Proteomes" id="UP000243975">
    <property type="component" value="Unassembled WGS sequence"/>
</dbReference>
<dbReference type="AlphaFoldDB" id="A0A124SI16"/>
<sequence length="250" mass="29185">MRQMKRSMVMLLYLMIRNVLDDGIVDMKSVMPNYDMDVECNNKDKNVVIENDDHNDALLELEASESNIDKSDLEIKRFKYLKKLRKERGPNTRLERSVNFYVGRVFGSKKGIKMMIDKHAIETRRQITVLKNDLRRIRAVCRGFIPNLKEEVDETSKRKEDKTSGQSCPWVLHIFVGKHDDTWMVKTNVKTHKCLQAREVSDCTASFLSQQISDTLVANSDIPTTSLQINLEQKYASKVSKMKYFLYFLF</sequence>
<reference evidence="2 3" key="1">
    <citation type="journal article" date="2016" name="Sci. Rep.">
        <title>The genome sequence of the outbreeding globe artichoke constructed de novo incorporating a phase-aware low-pass sequencing strategy of F1 progeny.</title>
        <authorList>
            <person name="Scaglione D."/>
            <person name="Reyes-Chin-Wo S."/>
            <person name="Acquadro A."/>
            <person name="Froenicke L."/>
            <person name="Portis E."/>
            <person name="Beitel C."/>
            <person name="Tirone M."/>
            <person name="Mauro R."/>
            <person name="Lo Monaco A."/>
            <person name="Mauromicale G."/>
            <person name="Faccioli P."/>
            <person name="Cattivelli L."/>
            <person name="Rieseberg L."/>
            <person name="Michelmore R."/>
            <person name="Lanteri S."/>
        </authorList>
    </citation>
    <scope>NUCLEOTIDE SEQUENCE [LARGE SCALE GENOMIC DNA]</scope>
    <source>
        <strain evidence="2">2C</strain>
    </source>
</reference>
<name>A0A124SI16_CYNCS</name>
<gene>
    <name evidence="2" type="ORF">Ccrd_010314</name>
</gene>
<proteinExistence type="predicted"/>
<evidence type="ECO:0000313" key="3">
    <source>
        <dbReference type="Proteomes" id="UP000243975"/>
    </source>
</evidence>
<dbReference type="PANTHER" id="PTHR31973:SF190">
    <property type="entry name" value="MULE TRANSPOSASE DOMAIN-CONTAINING PROTEIN"/>
    <property type="match status" value="1"/>
</dbReference>
<dbReference type="Gramene" id="KVI11278">
    <property type="protein sequence ID" value="KVI11278"/>
    <property type="gene ID" value="Ccrd_010314"/>
</dbReference>
<dbReference type="EMBL" id="LEKV01000483">
    <property type="protein sequence ID" value="KVI11278.1"/>
    <property type="molecule type" value="Genomic_DNA"/>
</dbReference>
<keyword evidence="1" id="KW-0732">Signal</keyword>
<organism evidence="2 3">
    <name type="scientific">Cynara cardunculus var. scolymus</name>
    <name type="common">Globe artichoke</name>
    <name type="synonym">Cynara scolymus</name>
    <dbReference type="NCBI Taxonomy" id="59895"/>
    <lineage>
        <taxon>Eukaryota</taxon>
        <taxon>Viridiplantae</taxon>
        <taxon>Streptophyta</taxon>
        <taxon>Embryophyta</taxon>
        <taxon>Tracheophyta</taxon>
        <taxon>Spermatophyta</taxon>
        <taxon>Magnoliopsida</taxon>
        <taxon>eudicotyledons</taxon>
        <taxon>Gunneridae</taxon>
        <taxon>Pentapetalae</taxon>
        <taxon>asterids</taxon>
        <taxon>campanulids</taxon>
        <taxon>Asterales</taxon>
        <taxon>Asteraceae</taxon>
        <taxon>Carduoideae</taxon>
        <taxon>Cardueae</taxon>
        <taxon>Carduinae</taxon>
        <taxon>Cynara</taxon>
    </lineage>
</organism>
<evidence type="ECO:0000313" key="2">
    <source>
        <dbReference type="EMBL" id="KVI11278.1"/>
    </source>
</evidence>
<accession>A0A124SI16</accession>
<keyword evidence="3" id="KW-1185">Reference proteome</keyword>
<feature type="signal peptide" evidence="1">
    <location>
        <begin position="1"/>
        <end position="21"/>
    </location>
</feature>
<comment type="caution">
    <text evidence="2">The sequence shown here is derived from an EMBL/GenBank/DDBJ whole genome shotgun (WGS) entry which is preliminary data.</text>
</comment>
<protein>
    <submittedName>
        <fullName evidence="2">Transposase, MuDR, plant</fullName>
    </submittedName>
</protein>